<dbReference type="Proteomes" id="UP001345219">
    <property type="component" value="Chromosome 16"/>
</dbReference>
<dbReference type="AlphaFoldDB" id="A0AAN7JR98"/>
<organism evidence="1 2">
    <name type="scientific">Trapa incisa</name>
    <dbReference type="NCBI Taxonomy" id="236973"/>
    <lineage>
        <taxon>Eukaryota</taxon>
        <taxon>Viridiplantae</taxon>
        <taxon>Streptophyta</taxon>
        <taxon>Embryophyta</taxon>
        <taxon>Tracheophyta</taxon>
        <taxon>Spermatophyta</taxon>
        <taxon>Magnoliopsida</taxon>
        <taxon>eudicotyledons</taxon>
        <taxon>Gunneridae</taxon>
        <taxon>Pentapetalae</taxon>
        <taxon>rosids</taxon>
        <taxon>malvids</taxon>
        <taxon>Myrtales</taxon>
        <taxon>Lythraceae</taxon>
        <taxon>Trapa</taxon>
    </lineage>
</organism>
<gene>
    <name evidence="1" type="ORF">SAY87_020455</name>
</gene>
<keyword evidence="2" id="KW-1185">Reference proteome</keyword>
<evidence type="ECO:0000313" key="2">
    <source>
        <dbReference type="Proteomes" id="UP001345219"/>
    </source>
</evidence>
<sequence length="106" mass="12725">MKYFINIQHPLFDFFPSCLHNNIVELIKYFKYLLEFGISAFLMELDLRGLSKKWYLLILFVYPSRSVNFFACMKEHCDASIIWFGEPTLLFSTLWQANVCEPHFHF</sequence>
<dbReference type="EMBL" id="JAXIOK010000016">
    <property type="protein sequence ID" value="KAK4751657.1"/>
    <property type="molecule type" value="Genomic_DNA"/>
</dbReference>
<comment type="caution">
    <text evidence="1">The sequence shown here is derived from an EMBL/GenBank/DDBJ whole genome shotgun (WGS) entry which is preliminary data.</text>
</comment>
<name>A0AAN7JR98_9MYRT</name>
<reference evidence="1 2" key="1">
    <citation type="journal article" date="2023" name="Hortic Res">
        <title>Pangenome of water caltrop reveals structural variations and asymmetric subgenome divergence after allopolyploidization.</title>
        <authorList>
            <person name="Zhang X."/>
            <person name="Chen Y."/>
            <person name="Wang L."/>
            <person name="Yuan Y."/>
            <person name="Fang M."/>
            <person name="Shi L."/>
            <person name="Lu R."/>
            <person name="Comes H.P."/>
            <person name="Ma Y."/>
            <person name="Chen Y."/>
            <person name="Huang G."/>
            <person name="Zhou Y."/>
            <person name="Zheng Z."/>
            <person name="Qiu Y."/>
        </authorList>
    </citation>
    <scope>NUCLEOTIDE SEQUENCE [LARGE SCALE GENOMIC DNA]</scope>
    <source>
        <tissue evidence="1">Roots</tissue>
    </source>
</reference>
<evidence type="ECO:0000313" key="1">
    <source>
        <dbReference type="EMBL" id="KAK4751657.1"/>
    </source>
</evidence>
<protein>
    <submittedName>
        <fullName evidence="1">Uncharacterized protein</fullName>
    </submittedName>
</protein>
<proteinExistence type="predicted"/>
<accession>A0AAN7JR98</accession>